<keyword evidence="8" id="KW-1185">Reference proteome</keyword>
<evidence type="ECO:0000313" key="7">
    <source>
        <dbReference type="EMBL" id="GAA0307071.1"/>
    </source>
</evidence>
<dbReference type="EMBL" id="BAAAFR010000001">
    <property type="protein sequence ID" value="GAA0307071.1"/>
    <property type="molecule type" value="Genomic_DNA"/>
</dbReference>
<dbReference type="Gene3D" id="2.40.30.170">
    <property type="match status" value="1"/>
</dbReference>
<dbReference type="NCBIfam" id="TIGR01730">
    <property type="entry name" value="RND_mfp"/>
    <property type="match status" value="1"/>
</dbReference>
<proteinExistence type="inferred from homology"/>
<feature type="transmembrane region" description="Helical" evidence="4">
    <location>
        <begin position="75"/>
        <end position="94"/>
    </location>
</feature>
<dbReference type="PANTHER" id="PTHR30469:SF15">
    <property type="entry name" value="HLYD FAMILY OF SECRETION PROTEINS"/>
    <property type="match status" value="1"/>
</dbReference>
<dbReference type="PANTHER" id="PTHR30469">
    <property type="entry name" value="MULTIDRUG RESISTANCE PROTEIN MDTA"/>
    <property type="match status" value="1"/>
</dbReference>
<organism evidence="7 8">
    <name type="scientific">Psychrobacter aestuarii</name>
    <dbReference type="NCBI Taxonomy" id="556327"/>
    <lineage>
        <taxon>Bacteria</taxon>
        <taxon>Pseudomonadati</taxon>
        <taxon>Pseudomonadota</taxon>
        <taxon>Gammaproteobacteria</taxon>
        <taxon>Moraxellales</taxon>
        <taxon>Moraxellaceae</taxon>
        <taxon>Psychrobacter</taxon>
    </lineage>
</organism>
<dbReference type="InterPro" id="IPR006143">
    <property type="entry name" value="RND_pump_MFP"/>
</dbReference>
<keyword evidence="4" id="KW-0472">Membrane</keyword>
<feature type="region of interest" description="Disordered" evidence="3">
    <location>
        <begin position="97"/>
        <end position="124"/>
    </location>
</feature>
<feature type="coiled-coil region" evidence="2">
    <location>
        <begin position="187"/>
        <end position="214"/>
    </location>
</feature>
<evidence type="ECO:0000313" key="8">
    <source>
        <dbReference type="Proteomes" id="UP001501787"/>
    </source>
</evidence>
<feature type="region of interest" description="Disordered" evidence="3">
    <location>
        <begin position="1"/>
        <end position="73"/>
    </location>
</feature>
<keyword evidence="4" id="KW-1133">Transmembrane helix</keyword>
<dbReference type="SUPFAM" id="SSF111369">
    <property type="entry name" value="HlyD-like secretion proteins"/>
    <property type="match status" value="1"/>
</dbReference>
<protein>
    <submittedName>
        <fullName evidence="7">Efflux RND transporter periplasmic adaptor subunit</fullName>
    </submittedName>
</protein>
<dbReference type="Gene3D" id="2.40.50.100">
    <property type="match status" value="1"/>
</dbReference>
<reference evidence="7 8" key="1">
    <citation type="journal article" date="2019" name="Int. J. Syst. Evol. Microbiol.">
        <title>The Global Catalogue of Microorganisms (GCM) 10K type strain sequencing project: providing services to taxonomists for standard genome sequencing and annotation.</title>
        <authorList>
            <consortium name="The Broad Institute Genomics Platform"/>
            <consortium name="The Broad Institute Genome Sequencing Center for Infectious Disease"/>
            <person name="Wu L."/>
            <person name="Ma J."/>
        </authorList>
    </citation>
    <scope>NUCLEOTIDE SEQUENCE [LARGE SCALE GENOMIC DNA]</scope>
    <source>
        <strain evidence="7 8">JCM 16343</strain>
    </source>
</reference>
<dbReference type="Pfam" id="PF25876">
    <property type="entry name" value="HH_MFP_RND"/>
    <property type="match status" value="1"/>
</dbReference>
<keyword evidence="2" id="KW-0175">Coiled coil</keyword>
<dbReference type="Gene3D" id="1.10.287.470">
    <property type="entry name" value="Helix hairpin bin"/>
    <property type="match status" value="1"/>
</dbReference>
<evidence type="ECO:0000256" key="2">
    <source>
        <dbReference type="SAM" id="Coils"/>
    </source>
</evidence>
<evidence type="ECO:0000259" key="6">
    <source>
        <dbReference type="Pfam" id="PF25917"/>
    </source>
</evidence>
<evidence type="ECO:0000256" key="3">
    <source>
        <dbReference type="SAM" id="MobiDB-lite"/>
    </source>
</evidence>
<comment type="caution">
    <text evidence="7">The sequence shown here is derived from an EMBL/GenBank/DDBJ whole genome shotgun (WGS) entry which is preliminary data.</text>
</comment>
<feature type="compositionally biased region" description="Low complexity" evidence="3">
    <location>
        <begin position="100"/>
        <end position="121"/>
    </location>
</feature>
<feature type="domain" description="Multidrug resistance protein MdtA-like alpha-helical hairpin" evidence="5">
    <location>
        <begin position="194"/>
        <end position="254"/>
    </location>
</feature>
<gene>
    <name evidence="7" type="ORF">GCM10009129_00130</name>
</gene>
<keyword evidence="4" id="KW-0812">Transmembrane</keyword>
<feature type="compositionally biased region" description="Polar residues" evidence="3">
    <location>
        <begin position="15"/>
        <end position="43"/>
    </location>
</feature>
<evidence type="ECO:0000256" key="4">
    <source>
        <dbReference type="SAM" id="Phobius"/>
    </source>
</evidence>
<sequence>MSDINENDPKRAAPTHQTPDTKLPSQTSAPDTASEPSSAQPSYVETRAATDADTETQTVPPYRQTPPASNRMPPWLIPALVAVLVIGVVLGRYWGQSGQDSDAVVTDTTTTPAASTPTSDTEQTVLSVETVAPSQANIDNALSTDGTIVAKDVATVSAKVNGVALERVLVDEGSTVKAGQVLAVFDTDAMQQQVNQAEADVAEAQATLANAEADAARVLPLLDIDAISEQEADSYRTSAIRARAALAAAESRLNNQRLMVNNAQVVAPVSGVISEKTAEVGMVAGADPLFTIIKNGVLEWRADIDPKRLPQIDIGTPVKVSLPNNQSVMGKVRRIAPTADDNRQVTIYATLAPSRAARAGMYQKGALILGDERKQILPNSAIVSNDGYDYVMIIKNPTTTDGKTVGRIVQQRVEVTERRGADVVLAEPLSEDTQVVKQGGSFVSDGDLVEIVASSTQVSP</sequence>
<dbReference type="InterPro" id="IPR058624">
    <property type="entry name" value="MdtA-like_HH"/>
</dbReference>
<dbReference type="Pfam" id="PF25917">
    <property type="entry name" value="BSH_RND"/>
    <property type="match status" value="1"/>
</dbReference>
<name>A0ABN0VJ81_9GAMM</name>
<dbReference type="RefSeq" id="WP_201504417.1">
    <property type="nucleotide sequence ID" value="NZ_BAAAFR010000001.1"/>
</dbReference>
<evidence type="ECO:0000256" key="1">
    <source>
        <dbReference type="ARBA" id="ARBA00009477"/>
    </source>
</evidence>
<feature type="compositionally biased region" description="Low complexity" evidence="3">
    <location>
        <begin position="45"/>
        <end position="58"/>
    </location>
</feature>
<comment type="similarity">
    <text evidence="1">Belongs to the membrane fusion protein (MFP) (TC 8.A.1) family.</text>
</comment>
<dbReference type="Proteomes" id="UP001501787">
    <property type="component" value="Unassembled WGS sequence"/>
</dbReference>
<dbReference type="InterPro" id="IPR058625">
    <property type="entry name" value="MdtA-like_BSH"/>
</dbReference>
<evidence type="ECO:0000259" key="5">
    <source>
        <dbReference type="Pfam" id="PF25876"/>
    </source>
</evidence>
<accession>A0ABN0VJ81</accession>
<dbReference type="Gene3D" id="2.40.420.20">
    <property type="match status" value="1"/>
</dbReference>
<feature type="domain" description="Multidrug resistance protein MdtA-like barrel-sandwich hybrid" evidence="6">
    <location>
        <begin position="153"/>
        <end position="284"/>
    </location>
</feature>